<gene>
    <name evidence="3" type="ORF">GCM10010918_48970</name>
</gene>
<feature type="signal peptide" evidence="2">
    <location>
        <begin position="1"/>
        <end position="28"/>
    </location>
</feature>
<evidence type="ECO:0000313" key="3">
    <source>
        <dbReference type="EMBL" id="GGG85247.1"/>
    </source>
</evidence>
<comment type="caution">
    <text evidence="3">The sequence shown here is derived from an EMBL/GenBank/DDBJ whole genome shotgun (WGS) entry which is preliminary data.</text>
</comment>
<organism evidence="3 4">
    <name type="scientific">Paenibacillus radicis</name>
    <name type="common">ex Gao et al. 2016</name>
    <dbReference type="NCBI Taxonomy" id="1737354"/>
    <lineage>
        <taxon>Bacteria</taxon>
        <taxon>Bacillati</taxon>
        <taxon>Bacillota</taxon>
        <taxon>Bacilli</taxon>
        <taxon>Bacillales</taxon>
        <taxon>Paenibacillaceae</taxon>
        <taxon>Paenibacillus</taxon>
    </lineage>
</organism>
<dbReference type="EMBL" id="BMHY01000014">
    <property type="protein sequence ID" value="GGG85247.1"/>
    <property type="molecule type" value="Genomic_DNA"/>
</dbReference>
<keyword evidence="2" id="KW-0732">Signal</keyword>
<proteinExistence type="predicted"/>
<protein>
    <submittedName>
        <fullName evidence="3">Uncharacterized protein</fullName>
    </submittedName>
</protein>
<dbReference type="Proteomes" id="UP000600247">
    <property type="component" value="Unassembled WGS sequence"/>
</dbReference>
<keyword evidence="4" id="KW-1185">Reference proteome</keyword>
<dbReference type="AlphaFoldDB" id="A0A917HPK2"/>
<feature type="compositionally biased region" description="Basic and acidic residues" evidence="1">
    <location>
        <begin position="33"/>
        <end position="42"/>
    </location>
</feature>
<accession>A0A917HPK2</accession>
<feature type="region of interest" description="Disordered" evidence="1">
    <location>
        <begin position="33"/>
        <end position="55"/>
    </location>
</feature>
<sequence length="380" mass="43510">MHEVKRGLFYLVVSMIFLLLINSNSAFAFKSEDNYSGEKDSSTKATVDKTPSFQDDESFKENYQKLLKNLKERAAAEGNNKLEKIVDENLRKTNISENNEISKGENEQTIDSMINVGPSSNLVTNESSAIRYYLERQLEEVVYVNAGEKIEIFQKNIYNDPEGADAFILCMTDKEFHTGANNFVLVETKVKNGYIEFLMQTDSNTTPGVYYLYYPTVAGQFQAFQVIPSNLQEITFNKDANYTVNLSFGNYKLYSFNPDKNGIYTFVHDNPNLWIGVFEDTSFKNPVMVNKYMMSNKASQVNLVPGKKYYILLYPYNTVGILTSKLSMTYEIKSANKVQYTYSKSGRLEKIEITSGANTYTKYFYYDKNGNLIEVKVVKK</sequence>
<feature type="compositionally biased region" description="Polar residues" evidence="1">
    <location>
        <begin position="43"/>
        <end position="53"/>
    </location>
</feature>
<feature type="chain" id="PRO_5037157409" evidence="2">
    <location>
        <begin position="29"/>
        <end position="380"/>
    </location>
</feature>
<evidence type="ECO:0000256" key="2">
    <source>
        <dbReference type="SAM" id="SignalP"/>
    </source>
</evidence>
<name>A0A917HPK2_9BACL</name>
<evidence type="ECO:0000256" key="1">
    <source>
        <dbReference type="SAM" id="MobiDB-lite"/>
    </source>
</evidence>
<reference evidence="3 4" key="1">
    <citation type="journal article" date="2014" name="Int. J. Syst. Evol. Microbiol.">
        <title>Complete genome sequence of Corynebacterium casei LMG S-19264T (=DSM 44701T), isolated from a smear-ripened cheese.</title>
        <authorList>
            <consortium name="US DOE Joint Genome Institute (JGI-PGF)"/>
            <person name="Walter F."/>
            <person name="Albersmeier A."/>
            <person name="Kalinowski J."/>
            <person name="Ruckert C."/>
        </authorList>
    </citation>
    <scope>NUCLEOTIDE SEQUENCE [LARGE SCALE GENOMIC DNA]</scope>
    <source>
        <strain evidence="3 4">CGMCC 1.15286</strain>
    </source>
</reference>
<evidence type="ECO:0000313" key="4">
    <source>
        <dbReference type="Proteomes" id="UP000600247"/>
    </source>
</evidence>